<dbReference type="GO" id="GO:0008234">
    <property type="term" value="F:cysteine-type peptidase activity"/>
    <property type="evidence" value="ECO:0007669"/>
    <property type="project" value="UniProtKB-KW"/>
</dbReference>
<dbReference type="PANTHER" id="PTHR46468">
    <property type="entry name" value="SENTRIN-SPECIFIC PROTEASE 8"/>
    <property type="match status" value="1"/>
</dbReference>
<evidence type="ECO:0000256" key="5">
    <source>
        <dbReference type="SAM" id="MobiDB-lite"/>
    </source>
</evidence>
<organism evidence="7 8">
    <name type="scientific">Ascosphaera apis ARSEF 7405</name>
    <dbReference type="NCBI Taxonomy" id="392613"/>
    <lineage>
        <taxon>Eukaryota</taxon>
        <taxon>Fungi</taxon>
        <taxon>Dikarya</taxon>
        <taxon>Ascomycota</taxon>
        <taxon>Pezizomycotina</taxon>
        <taxon>Eurotiomycetes</taxon>
        <taxon>Eurotiomycetidae</taxon>
        <taxon>Onygenales</taxon>
        <taxon>Ascosphaeraceae</taxon>
        <taxon>Ascosphaera</taxon>
    </lineage>
</organism>
<feature type="domain" description="Ubiquitin-like protease family profile" evidence="6">
    <location>
        <begin position="581"/>
        <end position="747"/>
    </location>
</feature>
<keyword evidence="4" id="KW-0788">Thiol protease</keyword>
<feature type="compositionally biased region" description="Acidic residues" evidence="5">
    <location>
        <begin position="267"/>
        <end position="276"/>
    </location>
</feature>
<dbReference type="Proteomes" id="UP000242877">
    <property type="component" value="Unassembled WGS sequence"/>
</dbReference>
<comment type="similarity">
    <text evidence="1">Belongs to the peptidase C48 family.</text>
</comment>
<dbReference type="VEuPathDB" id="FungiDB:AAP_01178"/>
<evidence type="ECO:0000256" key="1">
    <source>
        <dbReference type="ARBA" id="ARBA00005234"/>
    </source>
</evidence>
<feature type="compositionally biased region" description="Low complexity" evidence="5">
    <location>
        <begin position="303"/>
        <end position="313"/>
    </location>
</feature>
<name>A0A168CC06_9EURO</name>
<feature type="compositionally biased region" description="Acidic residues" evidence="5">
    <location>
        <begin position="250"/>
        <end position="260"/>
    </location>
</feature>
<dbReference type="OrthoDB" id="4212138at2759"/>
<proteinExistence type="inferred from homology"/>
<sequence>MSTVAEKAAQAPNPDLRLACDPPRLEGKEITISQSCNGQRVPGRTLKVSDTAREQVVSKWTPETVFKALDWVNAVKTNQQPGDHIYLILQMVSEPAPFRCSCCVRAGWFSVCTIPNYSTSTTSRACTCCWYRRMARDCDHNPDKRKTAPNRRDLRLVQTTVSQAVNAARDILKGTGYFVSDSQTRQIEVVPASQPEQLAWIRDACSRQGLVAVRKEDKRKDEKYRASLEVKIDSLKSKIRRLEAELAAVQEEEDEDDNDEMVAPSDEGGEGSDAPDEAAATAEAPRRSGRTNAGKSRRSNNVPAATTASSRPRPASPPGREGVNVFVESPESTASPRGRPARRRRAVPVESESSNVDEDDDLLANFLRYGEQSSSLPIQGEPASRPSAPVDASGEVLDPAPAAAVDDKMVEGPASLADSSEVPVDQGSGETSVACGNDADFGRAPSPVDVTNGPSASGVSPATPPPQDFSAAIQAVMSPFPNAHGESILQPAREKLAAEEAKANAASVAATAVSLDKSPAFPDLSLLDVHLVEDLGKLRQVPSAEVFPASTSDSFKRNILLSYRRKQFWQGEIPSWGPLSYMLEEGDHTRMRNREAEFEVVQVMGYAHLLLSALPTAARSCVALVDPIFTTLLREESFSVAAALDGYAAGLEAVRRARVLLFPIHDVDHWLFCAVDKEDWTVVEGDSMWGEGDAYQEEQLAPILEWLQHVGICPPSGAPWTYLGNVFDQQENDYDCGVYLCAGVRTLLLQGRIDQRSSWTINSISKFRKHLLEELSVGTIDPSFQPRLGRWFDPSAVSAEEVGNDTSILSAVEEDACNTTVSSGEIDGGLDMAKPADGEDKNKSLLK</sequence>
<dbReference type="PROSITE" id="PS50600">
    <property type="entry name" value="ULP_PROTEASE"/>
    <property type="match status" value="1"/>
</dbReference>
<evidence type="ECO:0000259" key="6">
    <source>
        <dbReference type="PROSITE" id="PS50600"/>
    </source>
</evidence>
<dbReference type="Gene3D" id="3.40.395.10">
    <property type="entry name" value="Adenoviral Proteinase, Chain A"/>
    <property type="match status" value="1"/>
</dbReference>
<feature type="region of interest" description="Disordered" evidence="5">
    <location>
        <begin position="439"/>
        <end position="467"/>
    </location>
</feature>
<keyword evidence="8" id="KW-1185">Reference proteome</keyword>
<dbReference type="EMBL" id="AZGZ01000003">
    <property type="protein sequence ID" value="KZZ96405.1"/>
    <property type="molecule type" value="Genomic_DNA"/>
</dbReference>
<dbReference type="AlphaFoldDB" id="A0A168CC06"/>
<dbReference type="GO" id="GO:0000338">
    <property type="term" value="P:protein deneddylation"/>
    <property type="evidence" value="ECO:0007669"/>
    <property type="project" value="TreeGrafter"/>
</dbReference>
<evidence type="ECO:0000256" key="2">
    <source>
        <dbReference type="ARBA" id="ARBA00022670"/>
    </source>
</evidence>
<reference evidence="7 8" key="1">
    <citation type="journal article" date="2016" name="Genome Biol. Evol.">
        <title>Divergent and convergent evolution of fungal pathogenicity.</title>
        <authorList>
            <person name="Shang Y."/>
            <person name="Xiao G."/>
            <person name="Zheng P."/>
            <person name="Cen K."/>
            <person name="Zhan S."/>
            <person name="Wang C."/>
        </authorList>
    </citation>
    <scope>NUCLEOTIDE SEQUENCE [LARGE SCALE GENOMIC DNA]</scope>
    <source>
        <strain evidence="7 8">ARSEF 7405</strain>
    </source>
</reference>
<gene>
    <name evidence="7" type="ORF">AAP_01178</name>
</gene>
<accession>A0A168CC06</accession>
<comment type="caution">
    <text evidence="7">The sequence shown here is derived from an EMBL/GenBank/DDBJ whole genome shotgun (WGS) entry which is preliminary data.</text>
</comment>
<dbReference type="SUPFAM" id="SSF54001">
    <property type="entry name" value="Cysteine proteinases"/>
    <property type="match status" value="1"/>
</dbReference>
<dbReference type="InterPro" id="IPR038765">
    <property type="entry name" value="Papain-like_cys_pep_sf"/>
</dbReference>
<dbReference type="PANTHER" id="PTHR46468:SF1">
    <property type="entry name" value="SENTRIN-SPECIFIC PROTEASE 8"/>
    <property type="match status" value="1"/>
</dbReference>
<evidence type="ECO:0000313" key="8">
    <source>
        <dbReference type="Proteomes" id="UP000242877"/>
    </source>
</evidence>
<keyword evidence="3" id="KW-0378">Hydrolase</keyword>
<protein>
    <submittedName>
        <fullName evidence="7">Peptidase C48, SUMO/Sentrin/Ubl1</fullName>
    </submittedName>
</protein>
<feature type="compositionally biased region" description="Polar residues" evidence="5">
    <location>
        <begin position="290"/>
        <end position="302"/>
    </location>
</feature>
<evidence type="ECO:0000313" key="7">
    <source>
        <dbReference type="EMBL" id="KZZ96405.1"/>
    </source>
</evidence>
<dbReference type="Pfam" id="PF02902">
    <property type="entry name" value="Peptidase_C48"/>
    <property type="match status" value="1"/>
</dbReference>
<feature type="region of interest" description="Disordered" evidence="5">
    <location>
        <begin position="820"/>
        <end position="847"/>
    </location>
</feature>
<dbReference type="InterPro" id="IPR044613">
    <property type="entry name" value="Nep1/2-like"/>
</dbReference>
<evidence type="ECO:0000256" key="3">
    <source>
        <dbReference type="ARBA" id="ARBA00022801"/>
    </source>
</evidence>
<feature type="region of interest" description="Disordered" evidence="5">
    <location>
        <begin position="412"/>
        <end position="431"/>
    </location>
</feature>
<dbReference type="GO" id="GO:0006508">
    <property type="term" value="P:proteolysis"/>
    <property type="evidence" value="ECO:0007669"/>
    <property type="project" value="UniProtKB-KW"/>
</dbReference>
<dbReference type="InterPro" id="IPR003653">
    <property type="entry name" value="Peptidase_C48_C"/>
</dbReference>
<evidence type="ECO:0000256" key="4">
    <source>
        <dbReference type="ARBA" id="ARBA00022807"/>
    </source>
</evidence>
<keyword evidence="2" id="KW-0645">Protease</keyword>
<feature type="region of interest" description="Disordered" evidence="5">
    <location>
        <begin position="248"/>
        <end position="396"/>
    </location>
</feature>
<dbReference type="GO" id="GO:0019784">
    <property type="term" value="F:deNEDDylase activity"/>
    <property type="evidence" value="ECO:0007669"/>
    <property type="project" value="InterPro"/>
</dbReference>
<feature type="compositionally biased region" description="Basic and acidic residues" evidence="5">
    <location>
        <begin position="834"/>
        <end position="847"/>
    </location>
</feature>